<proteinExistence type="predicted"/>
<dbReference type="EMBL" id="CM051402">
    <property type="protein sequence ID" value="KAJ4709926.1"/>
    <property type="molecule type" value="Genomic_DNA"/>
</dbReference>
<organism evidence="1 2">
    <name type="scientific">Melia azedarach</name>
    <name type="common">Chinaberry tree</name>
    <dbReference type="NCBI Taxonomy" id="155640"/>
    <lineage>
        <taxon>Eukaryota</taxon>
        <taxon>Viridiplantae</taxon>
        <taxon>Streptophyta</taxon>
        <taxon>Embryophyta</taxon>
        <taxon>Tracheophyta</taxon>
        <taxon>Spermatophyta</taxon>
        <taxon>Magnoliopsida</taxon>
        <taxon>eudicotyledons</taxon>
        <taxon>Gunneridae</taxon>
        <taxon>Pentapetalae</taxon>
        <taxon>rosids</taxon>
        <taxon>malvids</taxon>
        <taxon>Sapindales</taxon>
        <taxon>Meliaceae</taxon>
        <taxon>Melia</taxon>
    </lineage>
</organism>
<sequence length="160" mass="17250">MAEGGNPEKKKKVMVAIDVSECSHYAMQWMLENLHDIVSKSELIIFTALPANSGYVYASTFGGTPLDLIATIQESEKKAALMLLEKAKGICAKHGIDAGTMIESGDTKEVICAVTEKQKVDLLIVGSHSRGALQRAFLGSVSNYCVHNAKCPVLVVRKPT</sequence>
<dbReference type="Proteomes" id="UP001164539">
    <property type="component" value="Chromosome 9"/>
</dbReference>
<name>A0ACC1XEN3_MELAZ</name>
<comment type="caution">
    <text evidence="1">The sequence shown here is derived from an EMBL/GenBank/DDBJ whole genome shotgun (WGS) entry which is preliminary data.</text>
</comment>
<accession>A0ACC1XEN3</accession>
<evidence type="ECO:0000313" key="1">
    <source>
        <dbReference type="EMBL" id="KAJ4709926.1"/>
    </source>
</evidence>
<protein>
    <submittedName>
        <fullName evidence="1">Universal stress protein A-like protein</fullName>
    </submittedName>
</protein>
<keyword evidence="2" id="KW-1185">Reference proteome</keyword>
<gene>
    <name evidence="1" type="ORF">OWV82_016174</name>
</gene>
<evidence type="ECO:0000313" key="2">
    <source>
        <dbReference type="Proteomes" id="UP001164539"/>
    </source>
</evidence>
<reference evidence="1 2" key="1">
    <citation type="journal article" date="2023" name="Science">
        <title>Complex scaffold remodeling in plant triterpene biosynthesis.</title>
        <authorList>
            <person name="De La Pena R."/>
            <person name="Hodgson H."/>
            <person name="Liu J.C."/>
            <person name="Stephenson M.J."/>
            <person name="Martin A.C."/>
            <person name="Owen C."/>
            <person name="Harkess A."/>
            <person name="Leebens-Mack J."/>
            <person name="Jimenez L.E."/>
            <person name="Osbourn A."/>
            <person name="Sattely E.S."/>
        </authorList>
    </citation>
    <scope>NUCLEOTIDE SEQUENCE [LARGE SCALE GENOMIC DNA]</scope>
    <source>
        <strain evidence="2">cv. JPN11</strain>
        <tissue evidence="1">Leaf</tissue>
    </source>
</reference>